<accession>A0A0B2RXR3</accession>
<gene>
    <name evidence="1" type="ORF">glysoja_045096</name>
</gene>
<dbReference type="Proteomes" id="UP000053555">
    <property type="component" value="Unassembled WGS sequence"/>
</dbReference>
<dbReference type="AlphaFoldDB" id="A0A0B2RXR3"/>
<proteinExistence type="predicted"/>
<name>A0A0B2RXR3_GLYSO</name>
<reference evidence="1" key="1">
    <citation type="submission" date="2014-07" db="EMBL/GenBank/DDBJ databases">
        <title>Identification of a novel salt tolerance gene in wild soybean by whole-genome sequencing.</title>
        <authorList>
            <person name="Lam H.-M."/>
            <person name="Qi X."/>
            <person name="Li M.-W."/>
            <person name="Liu X."/>
            <person name="Xie M."/>
            <person name="Ni M."/>
            <person name="Xu X."/>
        </authorList>
    </citation>
    <scope>NUCLEOTIDE SEQUENCE [LARGE SCALE GENOMIC DNA]</scope>
    <source>
        <tissue evidence="1">Root</tissue>
    </source>
</reference>
<dbReference type="EMBL" id="KN646878">
    <property type="protein sequence ID" value="KHN37750.1"/>
    <property type="molecule type" value="Genomic_DNA"/>
</dbReference>
<evidence type="ECO:0000313" key="1">
    <source>
        <dbReference type="EMBL" id="KHN37750.1"/>
    </source>
</evidence>
<protein>
    <submittedName>
        <fullName evidence="1">AP2-like ethylene-responsive transcription factor PLT2</fullName>
    </submittedName>
</protein>
<organism evidence="1">
    <name type="scientific">Glycine soja</name>
    <name type="common">Wild soybean</name>
    <dbReference type="NCBI Taxonomy" id="3848"/>
    <lineage>
        <taxon>Eukaryota</taxon>
        <taxon>Viridiplantae</taxon>
        <taxon>Streptophyta</taxon>
        <taxon>Embryophyta</taxon>
        <taxon>Tracheophyta</taxon>
        <taxon>Spermatophyta</taxon>
        <taxon>Magnoliopsida</taxon>
        <taxon>eudicotyledons</taxon>
        <taxon>Gunneridae</taxon>
        <taxon>Pentapetalae</taxon>
        <taxon>rosids</taxon>
        <taxon>fabids</taxon>
        <taxon>Fabales</taxon>
        <taxon>Fabaceae</taxon>
        <taxon>Papilionoideae</taxon>
        <taxon>50 kb inversion clade</taxon>
        <taxon>NPAAA clade</taxon>
        <taxon>indigoferoid/millettioid clade</taxon>
        <taxon>Phaseoleae</taxon>
        <taxon>Glycine</taxon>
        <taxon>Glycine subgen. Soja</taxon>
    </lineage>
</organism>
<sequence length="166" mass="17882">MAGATKNWLTFSLTPMETQFGPYDITTPSHCFNDNNFYGWANSKGVMDSQSETQQLAVPKMEDFYFGDHQQDLKAIVPGFKALSGTNSVDDSAPNKTTTRVAPAELTGAHSGESCKGSALSLCDVAANGSDDSNDNKAIVAVGFDTRKKVAHTFGQRTSIYRGVTR</sequence>